<reference evidence="1" key="1">
    <citation type="submission" date="2022-12" db="EMBL/GenBank/DDBJ databases">
        <authorList>
            <person name="Petersen C."/>
        </authorList>
    </citation>
    <scope>NUCLEOTIDE SEQUENCE</scope>
    <source>
        <strain evidence="1">IBT 35673</strain>
    </source>
</reference>
<dbReference type="Gene3D" id="3.40.50.150">
    <property type="entry name" value="Vaccinia Virus protein VP39"/>
    <property type="match status" value="1"/>
</dbReference>
<accession>A0A9W9UR96</accession>
<dbReference type="AlphaFoldDB" id="A0A9W9UR96"/>
<name>A0A9W9UR96_PENBR</name>
<organism evidence="1 2">
    <name type="scientific">Penicillium brevicompactum</name>
    <dbReference type="NCBI Taxonomy" id="5074"/>
    <lineage>
        <taxon>Eukaryota</taxon>
        <taxon>Fungi</taxon>
        <taxon>Dikarya</taxon>
        <taxon>Ascomycota</taxon>
        <taxon>Pezizomycotina</taxon>
        <taxon>Eurotiomycetes</taxon>
        <taxon>Eurotiomycetidae</taxon>
        <taxon>Eurotiales</taxon>
        <taxon>Aspergillaceae</taxon>
        <taxon>Penicillium</taxon>
    </lineage>
</organism>
<gene>
    <name evidence="1" type="ORF">N7452_000840</name>
</gene>
<sequence>MADRLEKDGKIAIDPDIHYSSNYGDDWQSETTSIGSSIYRGLEENGRRYQTLSHKEYMYGFYEKQFETYEAGHLLALIMDSDRDNPLFYSPIGDHPKNILDLGTGQGNWAIDVADMFPSASVRGVDLFPPPVTWMPPNCILEVDNILEPWTWNEEQDLIHIRIMIGSFDPSEWETVYTQCYNNLRPGGWMEQLEAKPFLECDDGSLPADNALRTWGPNLLECGERARRPLDTMERMKERFQNAGFVDIHEKEYKWPIGPWARDQKFKEAGVVNLQHWMSGMEGWSMWLLTKFGAPEPWSHDEVIVYIANLRAELKNPRYHIYERARRVWGRKPFPGEVSPVGSKKVIIKTERR</sequence>
<evidence type="ECO:0000313" key="1">
    <source>
        <dbReference type="EMBL" id="KAJ5351866.1"/>
    </source>
</evidence>
<evidence type="ECO:0000313" key="2">
    <source>
        <dbReference type="Proteomes" id="UP001147695"/>
    </source>
</evidence>
<dbReference type="Pfam" id="PF13489">
    <property type="entry name" value="Methyltransf_23"/>
    <property type="match status" value="1"/>
</dbReference>
<proteinExistence type="predicted"/>
<dbReference type="CDD" id="cd02440">
    <property type="entry name" value="AdoMet_MTases"/>
    <property type="match status" value="1"/>
</dbReference>
<dbReference type="InterPro" id="IPR029063">
    <property type="entry name" value="SAM-dependent_MTases_sf"/>
</dbReference>
<dbReference type="PANTHER" id="PTHR43591">
    <property type="entry name" value="METHYLTRANSFERASE"/>
    <property type="match status" value="1"/>
</dbReference>
<dbReference type="EMBL" id="JAPZBQ010000001">
    <property type="protein sequence ID" value="KAJ5351866.1"/>
    <property type="molecule type" value="Genomic_DNA"/>
</dbReference>
<comment type="caution">
    <text evidence="1">The sequence shown here is derived from an EMBL/GenBank/DDBJ whole genome shotgun (WGS) entry which is preliminary data.</text>
</comment>
<protein>
    <recommendedName>
        <fullName evidence="3">S-adenosyl-L-methionine-dependent methyltransferase</fullName>
    </recommendedName>
</protein>
<reference evidence="1" key="2">
    <citation type="journal article" date="2023" name="IMA Fungus">
        <title>Comparative genomic study of the Penicillium genus elucidates a diverse pangenome and 15 lateral gene transfer events.</title>
        <authorList>
            <person name="Petersen C."/>
            <person name="Sorensen T."/>
            <person name="Nielsen M.R."/>
            <person name="Sondergaard T.E."/>
            <person name="Sorensen J.L."/>
            <person name="Fitzpatrick D.A."/>
            <person name="Frisvad J.C."/>
            <person name="Nielsen K.L."/>
        </authorList>
    </citation>
    <scope>NUCLEOTIDE SEQUENCE</scope>
    <source>
        <strain evidence="1">IBT 35673</strain>
    </source>
</reference>
<dbReference type="GO" id="GO:0008168">
    <property type="term" value="F:methyltransferase activity"/>
    <property type="evidence" value="ECO:0007669"/>
    <property type="project" value="TreeGrafter"/>
</dbReference>
<dbReference type="SUPFAM" id="SSF53335">
    <property type="entry name" value="S-adenosyl-L-methionine-dependent methyltransferases"/>
    <property type="match status" value="1"/>
</dbReference>
<dbReference type="Proteomes" id="UP001147695">
    <property type="component" value="Unassembled WGS sequence"/>
</dbReference>
<dbReference type="PANTHER" id="PTHR43591:SF10">
    <property type="entry name" value="ABC TRANSMEMBRANE TYPE-1 DOMAIN-CONTAINING PROTEIN-RELATED"/>
    <property type="match status" value="1"/>
</dbReference>
<evidence type="ECO:0008006" key="3">
    <source>
        <dbReference type="Google" id="ProtNLM"/>
    </source>
</evidence>